<keyword evidence="3" id="KW-1185">Reference proteome</keyword>
<evidence type="ECO:0008006" key="4">
    <source>
        <dbReference type="Google" id="ProtNLM"/>
    </source>
</evidence>
<keyword evidence="1" id="KW-1133">Transmembrane helix</keyword>
<evidence type="ECO:0000313" key="3">
    <source>
        <dbReference type="Proteomes" id="UP000647860"/>
    </source>
</evidence>
<feature type="transmembrane region" description="Helical" evidence="1">
    <location>
        <begin position="37"/>
        <end position="59"/>
    </location>
</feature>
<proteinExistence type="predicted"/>
<dbReference type="EMBL" id="BOPA01000006">
    <property type="protein sequence ID" value="GIJ13995.1"/>
    <property type="molecule type" value="Genomic_DNA"/>
</dbReference>
<protein>
    <recommendedName>
        <fullName evidence="4">PknH-like extracellular domain-containing protein</fullName>
    </recommendedName>
</protein>
<keyword evidence="1" id="KW-0812">Transmembrane</keyword>
<evidence type="ECO:0000256" key="1">
    <source>
        <dbReference type="SAM" id="Phobius"/>
    </source>
</evidence>
<sequence>MHDEMTFVERLHNDLRNVRWPEPAVLRERARRRRRRAMVGAATAVLLLAAGPMIAGLRLGASPAAVPQPQASPSAYVEIPHEALVQPTDLTAMTDPPLGQAGFGELVQIDQLLPVCLEEQGRAAYWEPSRYSRSQTLLRASADGARRPADVLLSQDVYRIAPERVAGFFSRLDEVLAPCANWRSTGDVLWEDRIARAEADHRWEVADRDFAGDEAMLIRHTITATRNLDTGATREPPPPDTTAVLRVGDLITVLTLNRDAPDPELRRVATIAAQRLCTAANPPC</sequence>
<name>A0ABQ4I7W9_9ACTN</name>
<accession>A0ABQ4I7W9</accession>
<evidence type="ECO:0000313" key="2">
    <source>
        <dbReference type="EMBL" id="GIJ13995.1"/>
    </source>
</evidence>
<reference evidence="2 3" key="1">
    <citation type="submission" date="2021-01" db="EMBL/GenBank/DDBJ databases">
        <title>Whole genome shotgun sequence of Verrucosispora gifhornensis NBRC 16317.</title>
        <authorList>
            <person name="Komaki H."/>
            <person name="Tamura T."/>
        </authorList>
    </citation>
    <scope>NUCLEOTIDE SEQUENCE [LARGE SCALE GENOMIC DNA]</scope>
    <source>
        <strain evidence="2 3">NBRC 16317</strain>
    </source>
</reference>
<dbReference type="RefSeq" id="WP_102660572.1">
    <property type="nucleotide sequence ID" value="NZ_BAAAGZ010000024.1"/>
</dbReference>
<organism evidence="2 3">
    <name type="scientific">Micromonospora gifhornensis</name>
    <dbReference type="NCBI Taxonomy" id="84594"/>
    <lineage>
        <taxon>Bacteria</taxon>
        <taxon>Bacillati</taxon>
        <taxon>Actinomycetota</taxon>
        <taxon>Actinomycetes</taxon>
        <taxon>Micromonosporales</taxon>
        <taxon>Micromonosporaceae</taxon>
        <taxon>Micromonospora</taxon>
    </lineage>
</organism>
<comment type="caution">
    <text evidence="2">The sequence shown here is derived from an EMBL/GenBank/DDBJ whole genome shotgun (WGS) entry which is preliminary data.</text>
</comment>
<dbReference type="Proteomes" id="UP000647860">
    <property type="component" value="Unassembled WGS sequence"/>
</dbReference>
<keyword evidence="1" id="KW-0472">Membrane</keyword>
<gene>
    <name evidence="2" type="ORF">Vgi01_06790</name>
</gene>